<feature type="region of interest" description="Disordered" evidence="1">
    <location>
        <begin position="120"/>
        <end position="177"/>
    </location>
</feature>
<sequence length="177" mass="20404">ENIKNKEEDFLMQKKRQSIKYCQTKLIMLSKTLIKRIQQELLVLEVMNLYRKAKEIIEKEYHQVPRKGGEGKMSSSRGFWSQVGTRENILQADKALTEAGEGHSRRVDLEGDRRKEQELLIRKCRDSSTAEGVSGREFTETKRPDDEKLGERKRKNLLREPHKDIGASAEGESGCGQ</sequence>
<dbReference type="InterPro" id="IPR036543">
    <property type="entry name" value="Guanylate-bd_C_sf"/>
</dbReference>
<keyword evidence="4" id="KW-1185">Reference proteome</keyword>
<gene>
    <name evidence="3" type="ORF">Cadr_000031332</name>
</gene>
<dbReference type="EMBL" id="JWIN03013524">
    <property type="protein sequence ID" value="KAB1251147.1"/>
    <property type="molecule type" value="Genomic_DNA"/>
</dbReference>
<feature type="non-terminal residue" evidence="3">
    <location>
        <position position="1"/>
    </location>
</feature>
<feature type="compositionally biased region" description="Basic and acidic residues" evidence="1">
    <location>
        <begin position="137"/>
        <end position="150"/>
    </location>
</feature>
<reference evidence="3 4" key="1">
    <citation type="journal article" date="2019" name="Mol. Ecol. Resour.">
        <title>Improving Illumina assemblies with Hi-C and long reads: an example with the North African dromedary.</title>
        <authorList>
            <person name="Elbers J.P."/>
            <person name="Rogers M.F."/>
            <person name="Perelman P.L."/>
            <person name="Proskuryakova A.A."/>
            <person name="Serdyukova N.A."/>
            <person name="Johnson W.E."/>
            <person name="Horin P."/>
            <person name="Corander J."/>
            <person name="Murphy D."/>
            <person name="Burger P.A."/>
        </authorList>
    </citation>
    <scope>NUCLEOTIDE SEQUENCE [LARGE SCALE GENOMIC DNA]</scope>
    <source>
        <strain evidence="3">Drom800</strain>
        <tissue evidence="3">Blood</tissue>
    </source>
</reference>
<protein>
    <submittedName>
        <fullName evidence="3">Guanylate-binding protein 6</fullName>
    </submittedName>
</protein>
<evidence type="ECO:0000256" key="1">
    <source>
        <dbReference type="SAM" id="MobiDB-lite"/>
    </source>
</evidence>
<name>A0A5N4BX11_CAMDR</name>
<dbReference type="Gene3D" id="1.20.1000.10">
    <property type="entry name" value="Guanylate-binding protein, C-terminal domain"/>
    <property type="match status" value="1"/>
</dbReference>
<proteinExistence type="predicted"/>
<dbReference type="Pfam" id="PF02841">
    <property type="entry name" value="GBP_C"/>
    <property type="match status" value="1"/>
</dbReference>
<dbReference type="GO" id="GO:0003924">
    <property type="term" value="F:GTPase activity"/>
    <property type="evidence" value="ECO:0007669"/>
    <property type="project" value="InterPro"/>
</dbReference>
<dbReference type="Proteomes" id="UP000299084">
    <property type="component" value="Unassembled WGS sequence"/>
</dbReference>
<accession>A0A5N4BX11</accession>
<evidence type="ECO:0000259" key="2">
    <source>
        <dbReference type="Pfam" id="PF02841"/>
    </source>
</evidence>
<dbReference type="InterPro" id="IPR003191">
    <property type="entry name" value="Guanylate-bd/ATL_C"/>
</dbReference>
<evidence type="ECO:0000313" key="4">
    <source>
        <dbReference type="Proteomes" id="UP000299084"/>
    </source>
</evidence>
<dbReference type="GO" id="GO:0005525">
    <property type="term" value="F:GTP binding"/>
    <property type="evidence" value="ECO:0007669"/>
    <property type="project" value="InterPro"/>
</dbReference>
<feature type="domain" description="Guanylate-binding protein/Atlastin C-terminal" evidence="2">
    <location>
        <begin position="2"/>
        <end position="162"/>
    </location>
</feature>
<dbReference type="SUPFAM" id="SSF48340">
    <property type="entry name" value="Interferon-induced guanylate-binding protein 1 (GBP1), C-terminal domain"/>
    <property type="match status" value="1"/>
</dbReference>
<comment type="caution">
    <text evidence="3">The sequence shown here is derived from an EMBL/GenBank/DDBJ whole genome shotgun (WGS) entry which is preliminary data.</text>
</comment>
<dbReference type="AlphaFoldDB" id="A0A5N4BX11"/>
<evidence type="ECO:0000313" key="3">
    <source>
        <dbReference type="EMBL" id="KAB1251147.1"/>
    </source>
</evidence>
<organism evidence="3 4">
    <name type="scientific">Camelus dromedarius</name>
    <name type="common">Dromedary</name>
    <name type="synonym">Arabian camel</name>
    <dbReference type="NCBI Taxonomy" id="9838"/>
    <lineage>
        <taxon>Eukaryota</taxon>
        <taxon>Metazoa</taxon>
        <taxon>Chordata</taxon>
        <taxon>Craniata</taxon>
        <taxon>Vertebrata</taxon>
        <taxon>Euteleostomi</taxon>
        <taxon>Mammalia</taxon>
        <taxon>Eutheria</taxon>
        <taxon>Laurasiatheria</taxon>
        <taxon>Artiodactyla</taxon>
        <taxon>Tylopoda</taxon>
        <taxon>Camelidae</taxon>
        <taxon>Camelus</taxon>
    </lineage>
</organism>